<dbReference type="AlphaFoldDB" id="A0AAW9WHZ2"/>
<dbReference type="InterPro" id="IPR010982">
    <property type="entry name" value="Lambda_DNA-bd_dom_sf"/>
</dbReference>
<dbReference type="Gene3D" id="1.10.260.40">
    <property type="entry name" value="lambda repressor-like DNA-binding domains"/>
    <property type="match status" value="1"/>
</dbReference>
<evidence type="ECO:0000313" key="4">
    <source>
        <dbReference type="Proteomes" id="UP000434223"/>
    </source>
</evidence>
<reference evidence="3 4" key="1">
    <citation type="submission" date="2019-09" db="EMBL/GenBank/DDBJ databases">
        <title>Draft genome sequencing of Hungatella hathewayi 123Y-2.</title>
        <authorList>
            <person name="Lv Q."/>
            <person name="Li S."/>
        </authorList>
    </citation>
    <scope>NUCLEOTIDE SEQUENCE [LARGE SCALE GENOMIC DNA]</scope>
    <source>
        <strain evidence="3 4">123Y-2</strain>
    </source>
</reference>
<name>A0AAW9WHZ2_9FIRM</name>
<proteinExistence type="predicted"/>
<dbReference type="SMART" id="SM00530">
    <property type="entry name" value="HTH_XRE"/>
    <property type="match status" value="1"/>
</dbReference>
<dbReference type="PROSITE" id="PS50943">
    <property type="entry name" value="HTH_CROC1"/>
    <property type="match status" value="1"/>
</dbReference>
<dbReference type="SUPFAM" id="SSF47413">
    <property type="entry name" value="lambda repressor-like DNA-binding domains"/>
    <property type="match status" value="1"/>
</dbReference>
<dbReference type="PANTHER" id="PTHR46558:SF11">
    <property type="entry name" value="HTH-TYPE TRANSCRIPTIONAL REGULATOR XRE"/>
    <property type="match status" value="1"/>
</dbReference>
<gene>
    <name evidence="3" type="ORF">GNE07_18395</name>
</gene>
<comment type="caution">
    <text evidence="3">The sequence shown here is derived from an EMBL/GenBank/DDBJ whole genome shotgun (WGS) entry which is preliminary data.</text>
</comment>
<dbReference type="GO" id="GO:0003677">
    <property type="term" value="F:DNA binding"/>
    <property type="evidence" value="ECO:0007669"/>
    <property type="project" value="UniProtKB-KW"/>
</dbReference>
<evidence type="ECO:0000256" key="1">
    <source>
        <dbReference type="ARBA" id="ARBA00023125"/>
    </source>
</evidence>
<protein>
    <submittedName>
        <fullName evidence="3">Helix-turn-helix domain-containing protein</fullName>
    </submittedName>
</protein>
<dbReference type="EMBL" id="WNME01000012">
    <property type="protein sequence ID" value="MUB65001.1"/>
    <property type="molecule type" value="Genomic_DNA"/>
</dbReference>
<feature type="domain" description="HTH cro/C1-type" evidence="2">
    <location>
        <begin position="5"/>
        <end position="59"/>
    </location>
</feature>
<organism evidence="3 4">
    <name type="scientific">Hungatella hathewayi</name>
    <dbReference type="NCBI Taxonomy" id="154046"/>
    <lineage>
        <taxon>Bacteria</taxon>
        <taxon>Bacillati</taxon>
        <taxon>Bacillota</taxon>
        <taxon>Clostridia</taxon>
        <taxon>Lachnospirales</taxon>
        <taxon>Lachnospiraceae</taxon>
        <taxon>Hungatella</taxon>
    </lineage>
</organism>
<dbReference type="CDD" id="cd00093">
    <property type="entry name" value="HTH_XRE"/>
    <property type="match status" value="1"/>
</dbReference>
<dbReference type="RefSeq" id="WP_055651860.1">
    <property type="nucleotide sequence ID" value="NZ_CZAZ01000038.1"/>
</dbReference>
<evidence type="ECO:0000259" key="2">
    <source>
        <dbReference type="PROSITE" id="PS50943"/>
    </source>
</evidence>
<dbReference type="Proteomes" id="UP000434223">
    <property type="component" value="Unassembled WGS sequence"/>
</dbReference>
<keyword evidence="1" id="KW-0238">DNA-binding</keyword>
<evidence type="ECO:0000313" key="3">
    <source>
        <dbReference type="EMBL" id="MUB65001.1"/>
    </source>
</evidence>
<dbReference type="InterPro" id="IPR001387">
    <property type="entry name" value="Cro/C1-type_HTH"/>
</dbReference>
<sequence length="133" mass="15419">MKDRIKQLRKALELTQQEFADRIGIKRNSFANYETGRNTPIDAIIVSMCREFNVNEEWLRTGDGEMFNKLDSMDITYNHFGYLMGNGTAQKKAVLSALVEMVYSVPDDKWDYIFNQFEGCLKEARGSNESRED</sequence>
<accession>A0AAW9WHZ2</accession>
<dbReference type="PANTHER" id="PTHR46558">
    <property type="entry name" value="TRACRIPTIONAL REGULATORY PROTEIN-RELATED-RELATED"/>
    <property type="match status" value="1"/>
</dbReference>
<dbReference type="Pfam" id="PF12844">
    <property type="entry name" value="HTH_19"/>
    <property type="match status" value="1"/>
</dbReference>